<dbReference type="EMBL" id="LAZR01060653">
    <property type="protein sequence ID" value="KKK65240.1"/>
    <property type="molecule type" value="Genomic_DNA"/>
</dbReference>
<organism evidence="1">
    <name type="scientific">marine sediment metagenome</name>
    <dbReference type="NCBI Taxonomy" id="412755"/>
    <lineage>
        <taxon>unclassified sequences</taxon>
        <taxon>metagenomes</taxon>
        <taxon>ecological metagenomes</taxon>
    </lineage>
</organism>
<feature type="non-terminal residue" evidence="1">
    <location>
        <position position="39"/>
    </location>
</feature>
<proteinExistence type="predicted"/>
<evidence type="ECO:0000313" key="1">
    <source>
        <dbReference type="EMBL" id="KKK65240.1"/>
    </source>
</evidence>
<gene>
    <name evidence="1" type="ORF">LCGC14_2976180</name>
</gene>
<accession>A0A0F8XVD5</accession>
<dbReference type="AlphaFoldDB" id="A0A0F8XVD5"/>
<protein>
    <submittedName>
        <fullName evidence="1">Uncharacterized protein</fullName>
    </submittedName>
</protein>
<reference evidence="1" key="1">
    <citation type="journal article" date="2015" name="Nature">
        <title>Complex archaea that bridge the gap between prokaryotes and eukaryotes.</title>
        <authorList>
            <person name="Spang A."/>
            <person name="Saw J.H."/>
            <person name="Jorgensen S.L."/>
            <person name="Zaremba-Niedzwiedzka K."/>
            <person name="Martijn J."/>
            <person name="Lind A.E."/>
            <person name="van Eijk R."/>
            <person name="Schleper C."/>
            <person name="Guy L."/>
            <person name="Ettema T.J."/>
        </authorList>
    </citation>
    <scope>NUCLEOTIDE SEQUENCE</scope>
</reference>
<name>A0A0F8XVD5_9ZZZZ</name>
<comment type="caution">
    <text evidence="1">The sequence shown here is derived from an EMBL/GenBank/DDBJ whole genome shotgun (WGS) entry which is preliminary data.</text>
</comment>
<sequence>MRANRSEWLFTGYYKKWELYLFRLFKLADYIESSLRSYK</sequence>